<evidence type="ECO:0000256" key="1">
    <source>
        <dbReference type="ARBA" id="ARBA00022801"/>
    </source>
</evidence>
<reference evidence="5" key="1">
    <citation type="submission" date="2014-11" db="EMBL/GenBank/DDBJ databases">
        <authorList>
            <person name="Otto D Thomas"/>
            <person name="Naeem Raeece"/>
        </authorList>
    </citation>
    <scope>NUCLEOTIDE SEQUENCE</scope>
</reference>
<evidence type="ECO:0000259" key="4">
    <source>
        <dbReference type="PROSITE" id="PS51462"/>
    </source>
</evidence>
<dbReference type="InterPro" id="IPR015797">
    <property type="entry name" value="NUDIX_hydrolase-like_dom_sf"/>
</dbReference>
<accession>A0A0G4HA69</accession>
<name>A0A0G4HA69_9ALVE</name>
<dbReference type="AlphaFoldDB" id="A0A0G4HA69"/>
<dbReference type="PANTHER" id="PTHR12992:SF44">
    <property type="entry name" value="NUDIX HYDROLASE DOMAIN-CONTAINING PROTEIN"/>
    <property type="match status" value="1"/>
</dbReference>
<gene>
    <name evidence="5" type="ORF">Cvel_25611</name>
</gene>
<keyword evidence="1" id="KW-0378">Hydrolase</keyword>
<keyword evidence="3" id="KW-1133">Transmembrane helix</keyword>
<evidence type="ECO:0000256" key="2">
    <source>
        <dbReference type="SAM" id="MobiDB-lite"/>
    </source>
</evidence>
<dbReference type="InterPro" id="IPR020084">
    <property type="entry name" value="NUDIX_hydrolase_CS"/>
</dbReference>
<evidence type="ECO:0000256" key="3">
    <source>
        <dbReference type="SAM" id="Phobius"/>
    </source>
</evidence>
<dbReference type="PANTHER" id="PTHR12992">
    <property type="entry name" value="NUDIX HYDROLASE"/>
    <property type="match status" value="1"/>
</dbReference>
<organism evidence="5">
    <name type="scientific">Chromera velia CCMP2878</name>
    <dbReference type="NCBI Taxonomy" id="1169474"/>
    <lineage>
        <taxon>Eukaryota</taxon>
        <taxon>Sar</taxon>
        <taxon>Alveolata</taxon>
        <taxon>Colpodellida</taxon>
        <taxon>Chromeraceae</taxon>
        <taxon>Chromera</taxon>
    </lineage>
</organism>
<dbReference type="Gene3D" id="3.90.79.10">
    <property type="entry name" value="Nucleoside Triphosphate Pyrophosphohydrolase"/>
    <property type="match status" value="1"/>
</dbReference>
<keyword evidence="3" id="KW-0472">Membrane</keyword>
<dbReference type="InterPro" id="IPR045121">
    <property type="entry name" value="CoAse"/>
</dbReference>
<dbReference type="InterPro" id="IPR000086">
    <property type="entry name" value="NUDIX_hydrolase_dom"/>
</dbReference>
<evidence type="ECO:0000313" key="5">
    <source>
        <dbReference type="EMBL" id="CEM40868.1"/>
    </source>
</evidence>
<protein>
    <recommendedName>
        <fullName evidence="4">Nudix hydrolase domain-containing protein</fullName>
    </recommendedName>
</protein>
<proteinExistence type="predicted"/>
<dbReference type="EMBL" id="CDMZ01002120">
    <property type="protein sequence ID" value="CEM40868.1"/>
    <property type="molecule type" value="Genomic_DNA"/>
</dbReference>
<dbReference type="PROSITE" id="PS51462">
    <property type="entry name" value="NUDIX"/>
    <property type="match status" value="1"/>
</dbReference>
<feature type="region of interest" description="Disordered" evidence="2">
    <location>
        <begin position="63"/>
        <end position="84"/>
    </location>
</feature>
<dbReference type="SUPFAM" id="SSF55811">
    <property type="entry name" value="Nudix"/>
    <property type="match status" value="1"/>
</dbReference>
<keyword evidence="3" id="KW-0812">Transmembrane</keyword>
<dbReference type="PROSITE" id="PS00893">
    <property type="entry name" value="NUDIX_BOX"/>
    <property type="match status" value="1"/>
</dbReference>
<dbReference type="GO" id="GO:0010945">
    <property type="term" value="F:coenzyme A diphosphatase activity"/>
    <property type="evidence" value="ECO:0007669"/>
    <property type="project" value="InterPro"/>
</dbReference>
<feature type="domain" description="Nudix hydrolase" evidence="4">
    <location>
        <begin position="27"/>
        <end position="177"/>
    </location>
</feature>
<sequence length="343" mass="38694">MEQPSFFSAAHSQVLQYSPCLISERKPGRRASVAVVIRQNRVDGKTTEILFLKRVDRPGDPWSGNVCLPGGHREEGESAREAAERETEEECGLKLSDSKVFTFLGSLDDRRVGFFSPKRQRILSTFVYALKTDFTAVPAITLQKSEMEAYRWVSVESLRTTRLNWCTAFDLAWKGNTSSKRSGLFDLNRMIFPSLLLPTRSCEEPSDNHDHVLSQASKRDQVEGDAPDECRPFVLWGLTFRVVSEFLFVVQSEEPAFKTLHSLPVFRFPRCTSHSPTIRLLCGPFFWASDCLFEGAEKVLKFVGDVRTGGDLIVSAQQLLFYSSLVSGLLCLIGLFLLIYLQT</sequence>
<dbReference type="Pfam" id="PF00293">
    <property type="entry name" value="NUDIX"/>
    <property type="match status" value="1"/>
</dbReference>
<feature type="compositionally biased region" description="Basic and acidic residues" evidence="2">
    <location>
        <begin position="71"/>
        <end position="84"/>
    </location>
</feature>
<dbReference type="VEuPathDB" id="CryptoDB:Cvel_25611"/>
<feature type="transmembrane region" description="Helical" evidence="3">
    <location>
        <begin position="319"/>
        <end position="341"/>
    </location>
</feature>